<evidence type="ECO:0000313" key="2">
    <source>
        <dbReference type="Proteomes" id="UP000615593"/>
    </source>
</evidence>
<gene>
    <name evidence="1" type="ORF">GCM10008088_04660</name>
</gene>
<organism evidence="1 2">
    <name type="scientific">Mesonia mobilis</name>
    <dbReference type="NCBI Taxonomy" id="369791"/>
    <lineage>
        <taxon>Bacteria</taxon>
        <taxon>Pseudomonadati</taxon>
        <taxon>Bacteroidota</taxon>
        <taxon>Flavobacteriia</taxon>
        <taxon>Flavobacteriales</taxon>
        <taxon>Flavobacteriaceae</taxon>
        <taxon>Mesonia</taxon>
    </lineage>
</organism>
<comment type="caution">
    <text evidence="1">The sequence shown here is derived from an EMBL/GenBank/DDBJ whole genome shotgun (WGS) entry which is preliminary data.</text>
</comment>
<protein>
    <submittedName>
        <fullName evidence="1">Uncharacterized protein</fullName>
    </submittedName>
</protein>
<dbReference type="Proteomes" id="UP000615593">
    <property type="component" value="Unassembled WGS sequence"/>
</dbReference>
<dbReference type="EMBL" id="BMWY01000001">
    <property type="protein sequence ID" value="GGZ46309.1"/>
    <property type="molecule type" value="Genomic_DNA"/>
</dbReference>
<reference evidence="2" key="1">
    <citation type="journal article" date="2019" name="Int. J. Syst. Evol. Microbiol.">
        <title>The Global Catalogue of Microorganisms (GCM) 10K type strain sequencing project: providing services to taxonomists for standard genome sequencing and annotation.</title>
        <authorList>
            <consortium name="The Broad Institute Genomics Platform"/>
            <consortium name="The Broad Institute Genome Sequencing Center for Infectious Disease"/>
            <person name="Wu L."/>
            <person name="Ma J."/>
        </authorList>
    </citation>
    <scope>NUCLEOTIDE SEQUENCE [LARGE SCALE GENOMIC DNA]</scope>
    <source>
        <strain evidence="2">KCTC 12708</strain>
    </source>
</reference>
<proteinExistence type="predicted"/>
<sequence>MLVVYPTTNNEAAKNSIDNTNGFLLLNLLTIQPEIGNPIREAIGITKSKFPKSASLKLKIALMVGMREAQEEKQNPERKKQVLSAIRCLTFSCINDNQGEKCKDASV</sequence>
<accession>A0ABQ3BLZ9</accession>
<name>A0ABQ3BLZ9_9FLAO</name>
<keyword evidence="2" id="KW-1185">Reference proteome</keyword>
<evidence type="ECO:0000313" key="1">
    <source>
        <dbReference type="EMBL" id="GGZ46309.1"/>
    </source>
</evidence>